<keyword evidence="3" id="KW-1185">Reference proteome</keyword>
<proteinExistence type="predicted"/>
<sequence>MLGDATMTYIPIIPRVYSVSFCLLLCVQCRLNTSVCWLKLLLLSSFVFSIAYHRDHHFVWIIALNVRSCISVYPFLLFFFPHFTA</sequence>
<dbReference type="VEuPathDB" id="VectorBase:ACHR014270"/>
<evidence type="ECO:0000313" key="2">
    <source>
        <dbReference type="EnsemblMetazoa" id="ACHR014270-PA"/>
    </source>
</evidence>
<feature type="transmembrane region" description="Helical" evidence="1">
    <location>
        <begin position="58"/>
        <end position="80"/>
    </location>
</feature>
<keyword evidence="1" id="KW-0812">Transmembrane</keyword>
<reference evidence="2" key="2">
    <citation type="submission" date="2020-05" db="UniProtKB">
        <authorList>
            <consortium name="EnsemblMetazoa"/>
        </authorList>
    </citation>
    <scope>IDENTIFICATION</scope>
    <source>
        <strain evidence="2">ACHKN1017</strain>
    </source>
</reference>
<protein>
    <submittedName>
        <fullName evidence="2">Uncharacterized protein</fullName>
    </submittedName>
</protein>
<name>A0A182KIJ5_9DIPT</name>
<dbReference type="EnsemblMetazoa" id="ACHR014270-RB">
    <property type="protein sequence ID" value="ACHR014270-PB"/>
    <property type="gene ID" value="ACHR014270"/>
</dbReference>
<evidence type="ECO:0000313" key="3">
    <source>
        <dbReference type="Proteomes" id="UP000075881"/>
    </source>
</evidence>
<keyword evidence="1" id="KW-0472">Membrane</keyword>
<keyword evidence="1" id="KW-1133">Transmembrane helix</keyword>
<organism evidence="2 3">
    <name type="scientific">Anopheles christyi</name>
    <dbReference type="NCBI Taxonomy" id="43041"/>
    <lineage>
        <taxon>Eukaryota</taxon>
        <taxon>Metazoa</taxon>
        <taxon>Ecdysozoa</taxon>
        <taxon>Arthropoda</taxon>
        <taxon>Hexapoda</taxon>
        <taxon>Insecta</taxon>
        <taxon>Pterygota</taxon>
        <taxon>Neoptera</taxon>
        <taxon>Endopterygota</taxon>
        <taxon>Diptera</taxon>
        <taxon>Nematocera</taxon>
        <taxon>Culicoidea</taxon>
        <taxon>Culicidae</taxon>
        <taxon>Anophelinae</taxon>
        <taxon>Anopheles</taxon>
    </lineage>
</organism>
<dbReference type="Proteomes" id="UP000075881">
    <property type="component" value="Unassembled WGS sequence"/>
</dbReference>
<feature type="transmembrane region" description="Helical" evidence="1">
    <location>
        <begin position="6"/>
        <end position="27"/>
    </location>
</feature>
<accession>A0A182KIJ5</accession>
<feature type="transmembrane region" description="Helical" evidence="1">
    <location>
        <begin position="34"/>
        <end position="52"/>
    </location>
</feature>
<dbReference type="AlphaFoldDB" id="A0A182KIJ5"/>
<evidence type="ECO:0000256" key="1">
    <source>
        <dbReference type="SAM" id="Phobius"/>
    </source>
</evidence>
<reference evidence="3" key="1">
    <citation type="submission" date="2013-03" db="EMBL/GenBank/DDBJ databases">
        <title>The Genome Sequence of Anopheles christyi ACHKN1017.</title>
        <authorList>
            <consortium name="The Broad Institute Genomics Platform"/>
            <person name="Neafsey D.E."/>
            <person name="Besansky N."/>
            <person name="Walker B."/>
            <person name="Young S.K."/>
            <person name="Zeng Q."/>
            <person name="Gargeya S."/>
            <person name="Fitzgerald M."/>
            <person name="Haas B."/>
            <person name="Abouelleil A."/>
            <person name="Allen A.W."/>
            <person name="Alvarado L."/>
            <person name="Arachchi H.M."/>
            <person name="Berlin A.M."/>
            <person name="Chapman S.B."/>
            <person name="Gainer-Dewar J."/>
            <person name="Goldberg J."/>
            <person name="Griggs A."/>
            <person name="Gujja S."/>
            <person name="Hansen M."/>
            <person name="Howarth C."/>
            <person name="Imamovic A."/>
            <person name="Ireland A."/>
            <person name="Larimer J."/>
            <person name="McCowan C."/>
            <person name="Murphy C."/>
            <person name="Pearson M."/>
            <person name="Poon T.W."/>
            <person name="Priest M."/>
            <person name="Roberts A."/>
            <person name="Saif S."/>
            <person name="Shea T."/>
            <person name="Sisk P."/>
            <person name="Sykes S."/>
            <person name="Wortman J."/>
            <person name="Nusbaum C."/>
            <person name="Birren B."/>
        </authorList>
    </citation>
    <scope>NUCLEOTIDE SEQUENCE [LARGE SCALE GENOMIC DNA]</scope>
    <source>
        <strain evidence="3">ACHKN1017</strain>
    </source>
</reference>
<dbReference type="EnsemblMetazoa" id="ACHR014270-RA">
    <property type="protein sequence ID" value="ACHR014270-PA"/>
    <property type="gene ID" value="ACHR014270"/>
</dbReference>